<reference evidence="1 2" key="1">
    <citation type="journal article" date="2019" name="Sci. Rep.">
        <title>Orb-weaving spider Araneus ventricosus genome elucidates the spidroin gene catalogue.</title>
        <authorList>
            <person name="Kono N."/>
            <person name="Nakamura H."/>
            <person name="Ohtoshi R."/>
            <person name="Moran D.A.P."/>
            <person name="Shinohara A."/>
            <person name="Yoshida Y."/>
            <person name="Fujiwara M."/>
            <person name="Mori M."/>
            <person name="Tomita M."/>
            <person name="Arakawa K."/>
        </authorList>
    </citation>
    <scope>NUCLEOTIDE SEQUENCE [LARGE SCALE GENOMIC DNA]</scope>
</reference>
<protein>
    <submittedName>
        <fullName evidence="1">Uncharacterized protein</fullName>
    </submittedName>
</protein>
<evidence type="ECO:0000313" key="2">
    <source>
        <dbReference type="Proteomes" id="UP000499080"/>
    </source>
</evidence>
<sequence length="73" mass="7835">SPPKCPEDCPIDYDAYPCPACNCDLDYADQDNQGIRCSPPKCHPPCQMNHSTKPCPNCDCGPSHSPGNGRPSS</sequence>
<evidence type="ECO:0000313" key="1">
    <source>
        <dbReference type="EMBL" id="GBM62312.1"/>
    </source>
</evidence>
<dbReference type="EMBL" id="BGPR01001810">
    <property type="protein sequence ID" value="GBM62312.1"/>
    <property type="molecule type" value="Genomic_DNA"/>
</dbReference>
<dbReference type="AlphaFoldDB" id="A0A4Y2H7N6"/>
<keyword evidence="2" id="KW-1185">Reference proteome</keyword>
<dbReference type="Proteomes" id="UP000499080">
    <property type="component" value="Unassembled WGS sequence"/>
</dbReference>
<name>A0A4Y2H7N6_ARAVE</name>
<accession>A0A4Y2H7N6</accession>
<organism evidence="1 2">
    <name type="scientific">Araneus ventricosus</name>
    <name type="common">Orbweaver spider</name>
    <name type="synonym">Epeira ventricosa</name>
    <dbReference type="NCBI Taxonomy" id="182803"/>
    <lineage>
        <taxon>Eukaryota</taxon>
        <taxon>Metazoa</taxon>
        <taxon>Ecdysozoa</taxon>
        <taxon>Arthropoda</taxon>
        <taxon>Chelicerata</taxon>
        <taxon>Arachnida</taxon>
        <taxon>Araneae</taxon>
        <taxon>Araneomorphae</taxon>
        <taxon>Entelegynae</taxon>
        <taxon>Araneoidea</taxon>
        <taxon>Araneidae</taxon>
        <taxon>Araneus</taxon>
    </lineage>
</organism>
<gene>
    <name evidence="1" type="ORF">AVEN_157927_1</name>
</gene>
<feature type="non-terminal residue" evidence="1">
    <location>
        <position position="1"/>
    </location>
</feature>
<proteinExistence type="predicted"/>
<comment type="caution">
    <text evidence="1">The sequence shown here is derived from an EMBL/GenBank/DDBJ whole genome shotgun (WGS) entry which is preliminary data.</text>
</comment>